<dbReference type="EMBL" id="BSYI01000065">
    <property type="protein sequence ID" value="GMG85419.1"/>
    <property type="molecule type" value="Genomic_DNA"/>
</dbReference>
<comment type="caution">
    <text evidence="2">The sequence shown here is derived from an EMBL/GenBank/DDBJ whole genome shotgun (WGS) entry which is preliminary data.</text>
</comment>
<sequence>MSLILGIVSAATPPLNGSGPHVESGSLAMPTGNRGVVPGEHAYLEAATGTDPYLAADGALVAVIEVPWAAYGYAAAERFTIFGNTADPAPAEAGAIALDGERLFDGAGNRLHFTLRSAAGTATLQYDLPGDEQRLTVAVRSSGGALSIDVFSEGVKLAGGATGPVSHAGGAIAAGGLLVGLPGLDASMTPDTAGNGFTGSIRFLGYHDGALADGELAAISAGAGADTAGTAASWRFARELTDHEATSFPAASWATGDVLPDWTKGGAAAFRPGSDIVPAHDAGNTFSLATIQDGTVWGALPGEAVAFVALSGSASGVSGPVELRTLRADGSVIQDWAEIPGSTISGGAWSGSILRMLFTDGWGHVEVRPRDMPAMVQRSRARCGAGHVFTLVGQSNVGTSWNGSAATRQPAGAGPFSVVMSLVDFNEPGSGNVVVRVIDDAAPCPVNWAGAAEEWGLWSSTPCMVIDVSVHGAGHTALLDDANTQWQWSDVTRSTDLVGAAVSAHLINWEVSVNTRADLDHLIDGLGSPYARYLRDGDPFPPGAGIILARADGAALNFPSATYPTWTQDFDVIFATPIATGERRSAPWTAGELWQDYAAEKGYLFGSMQGDRKLDGGHADGDASQERACRRNVVTLARWAGETVQADPYIGTVTMSGDNRTIIVTVDKQGAAGDLTTEWIERGETPHASESPVQGFHTWEPSETHPSRSAGVATIADAAAGIIHITKADGTEWEAGTELFYWTGAQLCFGRALRNERELWKGAPRIRSAHEGGMGLPLAQRPRIDDFIMARPWTPAERFASGETGDWWIIEPDACVRLGGGTPSVGDQVERISGQRGQIDWVHDGALGTVHPVLRQNAAGAYYLEIPSGGALVTDTGHSAAGLLFQWAASDLAPVLGNTQSFLYRSNGAGVEWALNISGATRKIAVYANDAPHYGVSSIDNIYQADWAAMWADPHLHSLRFGASVSAGDHGYSFDRHSGTFSPGTPTDLADATSHPVQMFRGLFTGHFYGGLMVDDPAILRRQEMGYFDARFGGNRLKMQF</sequence>
<accession>A0ABQ6LTL5</accession>
<dbReference type="RefSeq" id="WP_285674770.1">
    <property type="nucleotide sequence ID" value="NZ_BSYI01000065.1"/>
</dbReference>
<gene>
    <name evidence="2" type="ORF">LNKW23_46390</name>
</gene>
<evidence type="ECO:0000256" key="1">
    <source>
        <dbReference type="SAM" id="MobiDB-lite"/>
    </source>
</evidence>
<proteinExistence type="predicted"/>
<protein>
    <recommendedName>
        <fullName evidence="4">Concanavalin A-like lectin/glucanase superfamily protein</fullName>
    </recommendedName>
</protein>
<organism evidence="2 3">
    <name type="scientific">Paralimibaculum aggregatum</name>
    <dbReference type="NCBI Taxonomy" id="3036245"/>
    <lineage>
        <taxon>Bacteria</taxon>
        <taxon>Pseudomonadati</taxon>
        <taxon>Pseudomonadota</taxon>
        <taxon>Alphaproteobacteria</taxon>
        <taxon>Rhodobacterales</taxon>
        <taxon>Paracoccaceae</taxon>
        <taxon>Paralimibaculum</taxon>
    </lineage>
</organism>
<keyword evidence="3" id="KW-1185">Reference proteome</keyword>
<evidence type="ECO:0000313" key="3">
    <source>
        <dbReference type="Proteomes" id="UP001239909"/>
    </source>
</evidence>
<dbReference type="Proteomes" id="UP001239909">
    <property type="component" value="Unassembled WGS sequence"/>
</dbReference>
<evidence type="ECO:0000313" key="2">
    <source>
        <dbReference type="EMBL" id="GMG85419.1"/>
    </source>
</evidence>
<reference evidence="2 3" key="1">
    <citation type="submission" date="2023-04" db="EMBL/GenBank/DDBJ databases">
        <title>Marinoamorphus aggregata gen. nov., sp. Nov., isolate from tissue of brittle star Ophioplocus japonicus.</title>
        <authorList>
            <person name="Kawano K."/>
            <person name="Sawayama S."/>
            <person name="Nakagawa S."/>
        </authorList>
    </citation>
    <scope>NUCLEOTIDE SEQUENCE [LARGE SCALE GENOMIC DNA]</scope>
    <source>
        <strain evidence="2 3">NKW23</strain>
    </source>
</reference>
<feature type="region of interest" description="Disordered" evidence="1">
    <location>
        <begin position="686"/>
        <end position="707"/>
    </location>
</feature>
<name>A0ABQ6LTL5_9RHOB</name>
<evidence type="ECO:0008006" key="4">
    <source>
        <dbReference type="Google" id="ProtNLM"/>
    </source>
</evidence>